<dbReference type="EMBL" id="CP063361">
    <property type="protein sequence ID" value="UOD29535.1"/>
    <property type="molecule type" value="Genomic_DNA"/>
</dbReference>
<reference evidence="1 2" key="1">
    <citation type="submission" date="2020-10" db="EMBL/GenBank/DDBJ databases">
        <title>Genome analysis of Massilia species.</title>
        <authorList>
            <person name="Jung D.-H."/>
        </authorList>
    </citation>
    <scope>NUCLEOTIDE SEQUENCE [LARGE SCALE GENOMIC DNA]</scope>
    <source>
        <strain evidence="2">sipir</strain>
    </source>
</reference>
<proteinExistence type="predicted"/>
<evidence type="ECO:0000313" key="1">
    <source>
        <dbReference type="EMBL" id="UOD29535.1"/>
    </source>
</evidence>
<name>A0ABY4A5W3_9BURK</name>
<sequence length="141" mass="15389">MSEAKVGDFIAIPSGDRVGLAKLIYVSQFFREVVLLKLYRTTFPEGVTPLPSAEIAADLYYTGSGPILAGRWTIVGFEPVSDAEQLLSKRTVASDIWVADERLGKASESDLEKLPKILTYGSRLIENAVARLAELKNSPTT</sequence>
<keyword evidence="2" id="KW-1185">Reference proteome</keyword>
<dbReference type="RefSeq" id="WP_243490750.1">
    <property type="nucleotide sequence ID" value="NZ_CP063361.1"/>
</dbReference>
<evidence type="ECO:0008006" key="3">
    <source>
        <dbReference type="Google" id="ProtNLM"/>
    </source>
</evidence>
<dbReference type="Proteomes" id="UP000831532">
    <property type="component" value="Chromosome"/>
</dbReference>
<gene>
    <name evidence="1" type="ORF">INH39_29790</name>
</gene>
<accession>A0ABY4A5W3</accession>
<protein>
    <recommendedName>
        <fullName evidence="3">Immunity protein 26</fullName>
    </recommendedName>
</protein>
<organism evidence="1 2">
    <name type="scientific">Massilia violaceinigra</name>
    <dbReference type="NCBI Taxonomy" id="2045208"/>
    <lineage>
        <taxon>Bacteria</taxon>
        <taxon>Pseudomonadati</taxon>
        <taxon>Pseudomonadota</taxon>
        <taxon>Betaproteobacteria</taxon>
        <taxon>Burkholderiales</taxon>
        <taxon>Oxalobacteraceae</taxon>
        <taxon>Telluria group</taxon>
        <taxon>Massilia</taxon>
    </lineage>
</organism>
<evidence type="ECO:0000313" key="2">
    <source>
        <dbReference type="Proteomes" id="UP000831532"/>
    </source>
</evidence>